<dbReference type="Gene3D" id="3.60.21.10">
    <property type="match status" value="1"/>
</dbReference>
<dbReference type="InterPro" id="IPR029052">
    <property type="entry name" value="Metallo-depent_PP-like"/>
</dbReference>
<dbReference type="InterPro" id="IPR004843">
    <property type="entry name" value="Calcineurin-like_PHP"/>
</dbReference>
<feature type="domain" description="Phosphodiester glycosidase" evidence="4">
    <location>
        <begin position="223"/>
        <end position="397"/>
    </location>
</feature>
<dbReference type="InterPro" id="IPR018711">
    <property type="entry name" value="NAGPA"/>
</dbReference>
<feature type="domain" description="Calcineurin-like phosphoesterase" evidence="3">
    <location>
        <begin position="764"/>
        <end position="958"/>
    </location>
</feature>
<dbReference type="Gene3D" id="2.60.120.430">
    <property type="entry name" value="Galactose-binding lectin"/>
    <property type="match status" value="1"/>
</dbReference>
<evidence type="ECO:0000313" key="6">
    <source>
        <dbReference type="Proteomes" id="UP001589854"/>
    </source>
</evidence>
<gene>
    <name evidence="5" type="ORF">ACFFIX_09840</name>
</gene>
<keyword evidence="5" id="KW-0326">Glycosidase</keyword>
<dbReference type="EMBL" id="JBHLVO010000006">
    <property type="protein sequence ID" value="MFC0271755.1"/>
    <property type="molecule type" value="Genomic_DNA"/>
</dbReference>
<feature type="compositionally biased region" description="Polar residues" evidence="1">
    <location>
        <begin position="28"/>
        <end position="38"/>
    </location>
</feature>
<comment type="caution">
    <text evidence="5">The sequence shown here is derived from an EMBL/GenBank/DDBJ whole genome shotgun (WGS) entry which is preliminary data.</text>
</comment>
<sequence>MIRKLWMNVLLASLVTVPMVPSLHAASESTSVAQARSTSSDRTEPVTFVGPAGKTLVSDQKTMPIGPGIELTSFERFDARGWLNGEMMSVELANEYVSLGLLYPGAISSAKPLSEMAKTAGAIAGVNGDFFDINNTKAPLGSVIQNSQLLKGPEGSHTLTAGIDSNGIGRIANLLLDGSISLPNGKFPLAAFNQYGIPTNGIGLYTSAWGSKQRPSSSTSIYEVAVQDGKVLNVSNQPGSGPIGENTLVLVGREEGAEALKALSIGDEVSVDYSPKVDGNTLMSFAIGGNIKLLENGQVPLNLDDTVTAPRTAVGFSEDGKKMFLASVDGRQTDSRGMTYKELAELMKEYGAYNVLNLDGGGSTTMVARKPGNENAEVVNQPSDGFERSVPNGIGLFAKPGSGELKGFKVETVSEIKNGNRVFPGLSRTFKSHGYDENYAPVDAGNITWRALPSDVGSFEKDSVFRAKKSGSSLVEAKSKSAKGTMNITVIGELERIEATPSRLGLEMGVQRDFSLIGYDQNGYTAPVEPQDVNLEYDASVVAITENKDGGFTVVPREEGGSTLITASVQGHKTYLPVTIGLATKKMSDFEKISDWSYTKYPAAVNAAMDTVEGKTGKGLELSYDFSTTTATRAAYLQVNPMLELPGEVQKIGLWVYGDGNGAWLRTVVRDAANTSYTLTLASAVNWTGWKYVEASVPNGVRYPLKLWRIYPVETDRNKQYTGKMIFDDLIVKVPPTIDVPEQSQSPDPLIIQNGELGNKQWTFAVLADSQFVAKSPNSQQVQMARESLREIVKANPDFLVINGDFVDTAWKEDFDLAEQILEEEVGDKLPIYYIPGNHERMGPGTLENFINVYENNRYIFDHNGTRFILLDSSTGSYRTSDFEQLIDLKKSLDEAAADPLVKNVVVMAHHPTRDPLPTKNSQLSDRKESGLLEQWLTHFRKTSGGKGALYIGGHAHTVNVERVEGVPYMVVGPAGKIPYGPADEGGFYSWTLFGVDPTSGPDKAFGPEKAAEHSQASNVSWIQAEVRPMLESITMETPSTINASETVKIKALGHQVGDLTIPLRYPATVTWKGSDNVFVGTDRKLEQAEASGQYDALFNPLTGELKALHTSNITLKIEANGTIAEKEIVIK</sequence>
<dbReference type="PANTHER" id="PTHR40446:SF2">
    <property type="entry name" value="N-ACETYLGLUCOSAMINE-1-PHOSPHODIESTER ALPHA-N-ACETYLGLUCOSAMINIDASE"/>
    <property type="match status" value="1"/>
</dbReference>
<evidence type="ECO:0000256" key="2">
    <source>
        <dbReference type="SAM" id="SignalP"/>
    </source>
</evidence>
<dbReference type="GO" id="GO:0016798">
    <property type="term" value="F:hydrolase activity, acting on glycosyl bonds"/>
    <property type="evidence" value="ECO:0007669"/>
    <property type="project" value="UniProtKB-KW"/>
</dbReference>
<feature type="region of interest" description="Disordered" evidence="1">
    <location>
        <begin position="28"/>
        <end position="47"/>
    </location>
</feature>
<organism evidence="5 6">
    <name type="scientific">Metabacillus herbersteinensis</name>
    <dbReference type="NCBI Taxonomy" id="283816"/>
    <lineage>
        <taxon>Bacteria</taxon>
        <taxon>Bacillati</taxon>
        <taxon>Bacillota</taxon>
        <taxon>Bacilli</taxon>
        <taxon>Bacillales</taxon>
        <taxon>Bacillaceae</taxon>
        <taxon>Metabacillus</taxon>
    </lineage>
</organism>
<dbReference type="RefSeq" id="WP_378933246.1">
    <property type="nucleotide sequence ID" value="NZ_JBHLVO010000006.1"/>
</dbReference>
<protein>
    <submittedName>
        <fullName evidence="5">Phosphodiester glycosidase family protein</fullName>
    </submittedName>
</protein>
<reference evidence="5 6" key="1">
    <citation type="submission" date="2024-09" db="EMBL/GenBank/DDBJ databases">
        <authorList>
            <person name="Sun Q."/>
            <person name="Mori K."/>
        </authorList>
    </citation>
    <scope>NUCLEOTIDE SEQUENCE [LARGE SCALE GENOMIC DNA]</scope>
    <source>
        <strain evidence="5 6">CCM 7228</strain>
    </source>
</reference>
<dbReference type="PANTHER" id="PTHR40446">
    <property type="entry name" value="N-ACETYLGLUCOSAMINE-1-PHOSPHODIESTER ALPHA-N-ACETYLGLUCOSAMINIDASE"/>
    <property type="match status" value="1"/>
</dbReference>
<dbReference type="SUPFAM" id="SSF56300">
    <property type="entry name" value="Metallo-dependent phosphatases"/>
    <property type="match status" value="1"/>
</dbReference>
<evidence type="ECO:0000256" key="1">
    <source>
        <dbReference type="SAM" id="MobiDB-lite"/>
    </source>
</evidence>
<evidence type="ECO:0000259" key="4">
    <source>
        <dbReference type="Pfam" id="PF09992"/>
    </source>
</evidence>
<dbReference type="Pfam" id="PF00149">
    <property type="entry name" value="Metallophos"/>
    <property type="match status" value="1"/>
</dbReference>
<dbReference type="Pfam" id="PF09992">
    <property type="entry name" value="NAGPA"/>
    <property type="match status" value="1"/>
</dbReference>
<evidence type="ECO:0000313" key="5">
    <source>
        <dbReference type="EMBL" id="MFC0271755.1"/>
    </source>
</evidence>
<keyword evidence="2" id="KW-0732">Signal</keyword>
<keyword evidence="6" id="KW-1185">Reference proteome</keyword>
<keyword evidence="5" id="KW-0378">Hydrolase</keyword>
<feature type="chain" id="PRO_5047380642" evidence="2">
    <location>
        <begin position="26"/>
        <end position="1132"/>
    </location>
</feature>
<name>A0ABV6GDK2_9BACI</name>
<proteinExistence type="predicted"/>
<accession>A0ABV6GDK2</accession>
<feature type="signal peptide" evidence="2">
    <location>
        <begin position="1"/>
        <end position="25"/>
    </location>
</feature>
<evidence type="ECO:0000259" key="3">
    <source>
        <dbReference type="Pfam" id="PF00149"/>
    </source>
</evidence>
<dbReference type="Proteomes" id="UP001589854">
    <property type="component" value="Unassembled WGS sequence"/>
</dbReference>